<organism evidence="4 5">
    <name type="scientific">Hevea brasiliensis</name>
    <name type="common">Para rubber tree</name>
    <name type="synonym">Siphonia brasiliensis</name>
    <dbReference type="NCBI Taxonomy" id="3981"/>
    <lineage>
        <taxon>Eukaryota</taxon>
        <taxon>Viridiplantae</taxon>
        <taxon>Streptophyta</taxon>
        <taxon>Embryophyta</taxon>
        <taxon>Tracheophyta</taxon>
        <taxon>Spermatophyta</taxon>
        <taxon>Magnoliopsida</taxon>
        <taxon>eudicotyledons</taxon>
        <taxon>Gunneridae</taxon>
        <taxon>Pentapetalae</taxon>
        <taxon>rosids</taxon>
        <taxon>fabids</taxon>
        <taxon>Malpighiales</taxon>
        <taxon>Euphorbiaceae</taxon>
        <taxon>Crotonoideae</taxon>
        <taxon>Micrandreae</taxon>
        <taxon>Hevea</taxon>
    </lineage>
</organism>
<keyword evidence="2" id="KW-0689">Ribosomal protein</keyword>
<evidence type="ECO:0000313" key="5">
    <source>
        <dbReference type="Proteomes" id="UP001174677"/>
    </source>
</evidence>
<keyword evidence="3" id="KW-0687">Ribonucleoprotein</keyword>
<evidence type="ECO:0000313" key="4">
    <source>
        <dbReference type="EMBL" id="KAJ9147360.1"/>
    </source>
</evidence>
<sequence>MSAFMVFQSKISPSLKPSNFTSQNLLKAPIFSVKPKSLYLHVNLPSSLKVIQTTVKLTLSASAADPIFSEEETPTEPYFTNSWWGTGFYSWRLGVVVKPMEKPRIALKFIWMHKAIDVAPCYFWSKEDAWAWDQLKMLLESKPRISRKQMHILLNHATDIINLWKESSCNS</sequence>
<evidence type="ECO:0000256" key="3">
    <source>
        <dbReference type="ARBA" id="ARBA00023274"/>
    </source>
</evidence>
<dbReference type="PANTHER" id="PTHR35108:SF12">
    <property type="entry name" value="SMALL RIBOSOMAL SUBUNIT PROTEIN CS23Y"/>
    <property type="match status" value="1"/>
</dbReference>
<name>A0ABQ9KVG4_HEVBR</name>
<reference evidence="4" key="1">
    <citation type="journal article" date="2023" name="Plant Biotechnol. J.">
        <title>Chromosome-level wild Hevea brasiliensis genome provides new tools for genomic-assisted breeding and valuable loci to elevate rubber yield.</title>
        <authorList>
            <person name="Cheng H."/>
            <person name="Song X."/>
            <person name="Hu Y."/>
            <person name="Wu T."/>
            <person name="Yang Q."/>
            <person name="An Z."/>
            <person name="Feng S."/>
            <person name="Deng Z."/>
            <person name="Wu W."/>
            <person name="Zeng X."/>
            <person name="Tu M."/>
            <person name="Wang X."/>
            <person name="Huang H."/>
        </authorList>
    </citation>
    <scope>NUCLEOTIDE SEQUENCE</scope>
    <source>
        <strain evidence="4">MT/VB/25A 57/8</strain>
    </source>
</reference>
<dbReference type="Proteomes" id="UP001174677">
    <property type="component" value="Chromosome 16"/>
</dbReference>
<dbReference type="InterPro" id="IPR038447">
    <property type="entry name" value="PSRP-3/Ycf65_sf"/>
</dbReference>
<gene>
    <name evidence="4" type="ORF">P3X46_029534</name>
</gene>
<dbReference type="Gene3D" id="3.30.390.140">
    <property type="match status" value="1"/>
</dbReference>
<keyword evidence="5" id="KW-1185">Reference proteome</keyword>
<accession>A0ABQ9KVG4</accession>
<comment type="similarity">
    <text evidence="1">Belongs to the chloroplast-specific ribosomal protein cS23 family.</text>
</comment>
<comment type="caution">
    <text evidence="4">The sequence shown here is derived from an EMBL/GenBank/DDBJ whole genome shotgun (WGS) entry which is preliminary data.</text>
</comment>
<evidence type="ECO:0000256" key="2">
    <source>
        <dbReference type="ARBA" id="ARBA00022980"/>
    </source>
</evidence>
<dbReference type="InterPro" id="IPR006924">
    <property type="entry name" value="Ribosomal_cS23-like"/>
</dbReference>
<dbReference type="EMBL" id="JARPOI010000016">
    <property type="protein sequence ID" value="KAJ9147360.1"/>
    <property type="molecule type" value="Genomic_DNA"/>
</dbReference>
<dbReference type="Pfam" id="PF04839">
    <property type="entry name" value="PSRP-3_Ycf65"/>
    <property type="match status" value="1"/>
</dbReference>
<dbReference type="PANTHER" id="PTHR35108">
    <property type="entry name" value="30S RIBOSOMAL PROTEIN 3, CHLOROPLASTIC"/>
    <property type="match status" value="1"/>
</dbReference>
<evidence type="ECO:0000256" key="1">
    <source>
        <dbReference type="ARBA" id="ARBA00008561"/>
    </source>
</evidence>
<proteinExistence type="inferred from homology"/>
<protein>
    <submittedName>
        <fullName evidence="4">Uncharacterized protein</fullName>
    </submittedName>
</protein>